<proteinExistence type="predicted"/>
<evidence type="ECO:0000313" key="2">
    <source>
        <dbReference type="EMBL" id="GIY33093.1"/>
    </source>
</evidence>
<feature type="region of interest" description="Disordered" evidence="1">
    <location>
        <begin position="1"/>
        <end position="26"/>
    </location>
</feature>
<protein>
    <submittedName>
        <fullName evidence="2">Uncharacterized protein</fullName>
    </submittedName>
</protein>
<sequence length="159" mass="18275">MSIRTDIDSSLDTSPNPAEMSPVRQPPDFQFLPRHFFRFCEKESFQYATKSDMTSIWATNNNAQICENITINRMDPIFLLSFSFAKKQKTTQIMYPHYLKGKSVFPDHFETTPIGNPNSWPILFIPPITAGVYWKRAPPSLLERTPSGKKRTALLNCLN</sequence>
<evidence type="ECO:0000256" key="1">
    <source>
        <dbReference type="SAM" id="MobiDB-lite"/>
    </source>
</evidence>
<organism evidence="2 3">
    <name type="scientific">Caerostris extrusa</name>
    <name type="common">Bark spider</name>
    <name type="synonym">Caerostris bankana</name>
    <dbReference type="NCBI Taxonomy" id="172846"/>
    <lineage>
        <taxon>Eukaryota</taxon>
        <taxon>Metazoa</taxon>
        <taxon>Ecdysozoa</taxon>
        <taxon>Arthropoda</taxon>
        <taxon>Chelicerata</taxon>
        <taxon>Arachnida</taxon>
        <taxon>Araneae</taxon>
        <taxon>Araneomorphae</taxon>
        <taxon>Entelegynae</taxon>
        <taxon>Araneoidea</taxon>
        <taxon>Araneidae</taxon>
        <taxon>Caerostris</taxon>
    </lineage>
</organism>
<dbReference type="Proteomes" id="UP001054945">
    <property type="component" value="Unassembled WGS sequence"/>
</dbReference>
<name>A0AAV4SN55_CAEEX</name>
<reference evidence="2 3" key="1">
    <citation type="submission" date="2021-06" db="EMBL/GenBank/DDBJ databases">
        <title>Caerostris extrusa draft genome.</title>
        <authorList>
            <person name="Kono N."/>
            <person name="Arakawa K."/>
        </authorList>
    </citation>
    <scope>NUCLEOTIDE SEQUENCE [LARGE SCALE GENOMIC DNA]</scope>
</reference>
<keyword evidence="3" id="KW-1185">Reference proteome</keyword>
<dbReference type="AlphaFoldDB" id="A0AAV4SN55"/>
<evidence type="ECO:0000313" key="3">
    <source>
        <dbReference type="Proteomes" id="UP001054945"/>
    </source>
</evidence>
<accession>A0AAV4SN55</accession>
<gene>
    <name evidence="2" type="ORF">CEXT_24071</name>
</gene>
<dbReference type="EMBL" id="BPLR01009591">
    <property type="protein sequence ID" value="GIY33093.1"/>
    <property type="molecule type" value="Genomic_DNA"/>
</dbReference>
<comment type="caution">
    <text evidence="2">The sequence shown here is derived from an EMBL/GenBank/DDBJ whole genome shotgun (WGS) entry which is preliminary data.</text>
</comment>